<dbReference type="Proteomes" id="UP001209878">
    <property type="component" value="Unassembled WGS sequence"/>
</dbReference>
<accession>A0AAD9NVU3</accession>
<gene>
    <name evidence="1" type="ORF">NP493_327g01002</name>
</gene>
<evidence type="ECO:0000313" key="2">
    <source>
        <dbReference type="Proteomes" id="UP001209878"/>
    </source>
</evidence>
<dbReference type="AlphaFoldDB" id="A0AAD9NVU3"/>
<comment type="caution">
    <text evidence="1">The sequence shown here is derived from an EMBL/GenBank/DDBJ whole genome shotgun (WGS) entry which is preliminary data.</text>
</comment>
<reference evidence="1" key="1">
    <citation type="journal article" date="2023" name="Mol. Biol. Evol.">
        <title>Third-Generation Sequencing Reveals the Adaptive Role of the Epigenome in Three Deep-Sea Polychaetes.</title>
        <authorList>
            <person name="Perez M."/>
            <person name="Aroh O."/>
            <person name="Sun Y."/>
            <person name="Lan Y."/>
            <person name="Juniper S.K."/>
            <person name="Young C.R."/>
            <person name="Angers B."/>
            <person name="Qian P.Y."/>
        </authorList>
    </citation>
    <scope>NUCLEOTIDE SEQUENCE</scope>
    <source>
        <strain evidence="1">R07B-5</strain>
    </source>
</reference>
<evidence type="ECO:0000313" key="1">
    <source>
        <dbReference type="EMBL" id="KAK2183023.1"/>
    </source>
</evidence>
<name>A0AAD9NVU3_RIDPI</name>
<proteinExistence type="predicted"/>
<dbReference type="EMBL" id="JAODUO010000327">
    <property type="protein sequence ID" value="KAK2183023.1"/>
    <property type="molecule type" value="Genomic_DNA"/>
</dbReference>
<protein>
    <submittedName>
        <fullName evidence="1">Uncharacterized protein</fullName>
    </submittedName>
</protein>
<sequence length="231" mass="24708">MVMNITSLEGPAHDLICCRRSLRARLTSVAAARRSPIAWSSLHAPWAVSTTMSTDLATCFAASTNWSWQAGCCIVGATTLVQATSCDVASAQWVAAPITLFWSAWLSHLLATPFAFSTRAAVALATAFARANRASSMEWSTSASPTVVIRSWLASPILLAAASMFCLGSAPPGWAALSRSEKAPMSLRVASIKRSPPSVSSSAANIFTSFVRPPMLDELKEAWSEMLYNIY</sequence>
<keyword evidence="2" id="KW-1185">Reference proteome</keyword>
<organism evidence="1 2">
    <name type="scientific">Ridgeia piscesae</name>
    <name type="common">Tubeworm</name>
    <dbReference type="NCBI Taxonomy" id="27915"/>
    <lineage>
        <taxon>Eukaryota</taxon>
        <taxon>Metazoa</taxon>
        <taxon>Spiralia</taxon>
        <taxon>Lophotrochozoa</taxon>
        <taxon>Annelida</taxon>
        <taxon>Polychaeta</taxon>
        <taxon>Sedentaria</taxon>
        <taxon>Canalipalpata</taxon>
        <taxon>Sabellida</taxon>
        <taxon>Siboglinidae</taxon>
        <taxon>Ridgeia</taxon>
    </lineage>
</organism>